<dbReference type="eggNOG" id="ENOG502ZN5P">
    <property type="taxonomic scope" value="Bacteria"/>
</dbReference>
<reference evidence="2 3" key="1">
    <citation type="submission" date="2014-04" db="EMBL/GenBank/DDBJ databases">
        <title>Marinobacterium kochiensis sp. nov., isolated from sediment sample collected from Kochi backwaters in Kerala, India.</title>
        <authorList>
            <person name="Singh A."/>
            <person name="Pinnaka A.K."/>
        </authorList>
    </citation>
    <scope>NUCLEOTIDE SEQUENCE [LARGE SCALE GENOMIC DNA]</scope>
    <source>
        <strain evidence="2 3">AK27</strain>
    </source>
</reference>
<organism evidence="2 3">
    <name type="scientific">Marinobacterium lacunae</name>
    <dbReference type="NCBI Taxonomy" id="1232683"/>
    <lineage>
        <taxon>Bacteria</taxon>
        <taxon>Pseudomonadati</taxon>
        <taxon>Pseudomonadota</taxon>
        <taxon>Gammaproteobacteria</taxon>
        <taxon>Oceanospirillales</taxon>
        <taxon>Oceanospirillaceae</taxon>
        <taxon>Marinobacterium</taxon>
    </lineage>
</organism>
<gene>
    <name evidence="2" type="ORF">ADIMK_2650</name>
</gene>
<dbReference type="PATRIC" id="fig|1232683.4.peg.2603"/>
<feature type="coiled-coil region" evidence="1">
    <location>
        <begin position="182"/>
        <end position="237"/>
    </location>
</feature>
<feature type="coiled-coil region" evidence="1">
    <location>
        <begin position="38"/>
        <end position="106"/>
    </location>
</feature>
<name>A0A081FX71_9GAMM</name>
<comment type="caution">
    <text evidence="2">The sequence shown here is derived from an EMBL/GenBank/DDBJ whole genome shotgun (WGS) entry which is preliminary data.</text>
</comment>
<sequence length="325" mass="35659">MNAITQMLTGNTAITGAMKRINRMKEIEQRLDELSDPRSDAQQVVRRCEYDIEQLEREAVVLPNQRGPRRPTAEIDNDIKRAKTELRQAQSILDQILAEHESLTEEQKSLQAGGAKVTAKDLQAANKTVGDTQAQIERVVGALEQMVISEPTELQAEHDALAAERDLLAADVALGEAPQTELTAMEKQLAALAKKLTGALEAKRTAESTARGYAAKLEQLKTDLVTAEEAFKELMGHWLTAERESVVAEINAATEKLGATYADLCALQSIARRTGATLGGRIPSELNLVVGRHEDLPPDFLHTRFSPGEASAQLAEQRLKKIRIQ</sequence>
<evidence type="ECO:0000313" key="2">
    <source>
        <dbReference type="EMBL" id="KEA63126.1"/>
    </source>
</evidence>
<dbReference type="STRING" id="1232683.ADIMK_2650"/>
<evidence type="ECO:0000256" key="1">
    <source>
        <dbReference type="SAM" id="Coils"/>
    </source>
</evidence>
<dbReference type="AlphaFoldDB" id="A0A081FX71"/>
<dbReference type="EMBL" id="JMQN01000040">
    <property type="protein sequence ID" value="KEA63126.1"/>
    <property type="molecule type" value="Genomic_DNA"/>
</dbReference>
<proteinExistence type="predicted"/>
<accession>A0A081FX71</accession>
<protein>
    <submittedName>
        <fullName evidence="2">Uncharacterized protein</fullName>
    </submittedName>
</protein>
<keyword evidence="3" id="KW-1185">Reference proteome</keyword>
<evidence type="ECO:0000313" key="3">
    <source>
        <dbReference type="Proteomes" id="UP000028252"/>
    </source>
</evidence>
<dbReference type="RefSeq" id="WP_036188983.1">
    <property type="nucleotide sequence ID" value="NZ_JMQN01000040.1"/>
</dbReference>
<dbReference type="Proteomes" id="UP000028252">
    <property type="component" value="Unassembled WGS sequence"/>
</dbReference>
<keyword evidence="1" id="KW-0175">Coiled coil</keyword>